<evidence type="ECO:0000313" key="6">
    <source>
        <dbReference type="Proteomes" id="UP000315017"/>
    </source>
</evidence>
<organism evidence="5 6">
    <name type="scientific">Anatilimnocola aggregata</name>
    <dbReference type="NCBI Taxonomy" id="2528021"/>
    <lineage>
        <taxon>Bacteria</taxon>
        <taxon>Pseudomonadati</taxon>
        <taxon>Planctomycetota</taxon>
        <taxon>Planctomycetia</taxon>
        <taxon>Pirellulales</taxon>
        <taxon>Pirellulaceae</taxon>
        <taxon>Anatilimnocola</taxon>
    </lineage>
</organism>
<feature type="binding site" evidence="2">
    <location>
        <position position="134"/>
    </location>
    <ligand>
        <name>Mn(2+)</name>
        <dbReference type="ChEBI" id="CHEBI:29035"/>
        <label>2</label>
    </ligand>
</feature>
<dbReference type="AlphaFoldDB" id="A0A517Y5L9"/>
<feature type="domain" description="Peptidase M20 dimerisation" evidence="4">
    <location>
        <begin position="218"/>
        <end position="314"/>
    </location>
</feature>
<dbReference type="Proteomes" id="UP000315017">
    <property type="component" value="Chromosome"/>
</dbReference>
<feature type="chain" id="PRO_5022233214" evidence="3">
    <location>
        <begin position="20"/>
        <end position="439"/>
    </location>
</feature>
<dbReference type="Gene3D" id="3.30.70.360">
    <property type="match status" value="1"/>
</dbReference>
<feature type="binding site" evidence="2">
    <location>
        <position position="170"/>
    </location>
    <ligand>
        <name>Mn(2+)</name>
        <dbReference type="ChEBI" id="CHEBI:29035"/>
        <label>2</label>
    </ligand>
</feature>
<dbReference type="InterPro" id="IPR011650">
    <property type="entry name" value="Peptidase_M20_dimer"/>
</dbReference>
<keyword evidence="2" id="KW-0464">Manganese</keyword>
<feature type="binding site" evidence="2">
    <location>
        <position position="136"/>
    </location>
    <ligand>
        <name>Mn(2+)</name>
        <dbReference type="ChEBI" id="CHEBI:29035"/>
        <label>2</label>
    </ligand>
</feature>
<dbReference type="Gene3D" id="3.40.630.10">
    <property type="entry name" value="Zn peptidases"/>
    <property type="match status" value="1"/>
</dbReference>
<dbReference type="KEGG" id="aagg:ETAA8_06060"/>
<accession>A0A517Y5L9</accession>
<evidence type="ECO:0000256" key="2">
    <source>
        <dbReference type="PIRSR" id="PIRSR005962-1"/>
    </source>
</evidence>
<evidence type="ECO:0000256" key="3">
    <source>
        <dbReference type="SAM" id="SignalP"/>
    </source>
</evidence>
<dbReference type="EMBL" id="CP036274">
    <property type="protein sequence ID" value="QDU25537.1"/>
    <property type="molecule type" value="Genomic_DNA"/>
</dbReference>
<feature type="signal peptide" evidence="3">
    <location>
        <begin position="1"/>
        <end position="19"/>
    </location>
</feature>
<dbReference type="PIRSF" id="PIRSF005962">
    <property type="entry name" value="Pept_M20D_amidohydro"/>
    <property type="match status" value="1"/>
</dbReference>
<keyword evidence="3" id="KW-0732">Signal</keyword>
<name>A0A517Y5L9_9BACT</name>
<protein>
    <submittedName>
        <fullName evidence="5">Putative hydrolase YxeP</fullName>
        <ecNumber evidence="5">3.-.-.-</ecNumber>
    </submittedName>
</protein>
<dbReference type="FunFam" id="3.30.70.360:FF:000001">
    <property type="entry name" value="N-acetyldiaminopimelate deacetylase"/>
    <property type="match status" value="1"/>
</dbReference>
<dbReference type="OrthoDB" id="9776731at2"/>
<dbReference type="PANTHER" id="PTHR11014">
    <property type="entry name" value="PEPTIDASE M20 FAMILY MEMBER"/>
    <property type="match status" value="1"/>
</dbReference>
<dbReference type="SUPFAM" id="SSF55031">
    <property type="entry name" value="Bacterial exopeptidase dimerisation domain"/>
    <property type="match status" value="1"/>
</dbReference>
<dbReference type="EC" id="3.-.-.-" evidence="5"/>
<dbReference type="InterPro" id="IPR036264">
    <property type="entry name" value="Bact_exopeptidase_dim_dom"/>
</dbReference>
<dbReference type="Pfam" id="PF07687">
    <property type="entry name" value="M20_dimer"/>
    <property type="match status" value="1"/>
</dbReference>
<comment type="cofactor">
    <cofactor evidence="2">
        <name>Mn(2+)</name>
        <dbReference type="ChEBI" id="CHEBI:29035"/>
    </cofactor>
    <text evidence="2">The Mn(2+) ion enhances activity.</text>
</comment>
<evidence type="ECO:0000313" key="5">
    <source>
        <dbReference type="EMBL" id="QDU25537.1"/>
    </source>
</evidence>
<dbReference type="RefSeq" id="WP_145084644.1">
    <property type="nucleotide sequence ID" value="NZ_CP036274.1"/>
</dbReference>
<keyword evidence="6" id="KW-1185">Reference proteome</keyword>
<dbReference type="Pfam" id="PF01546">
    <property type="entry name" value="Peptidase_M20"/>
    <property type="match status" value="1"/>
</dbReference>
<dbReference type="GO" id="GO:0046872">
    <property type="term" value="F:metal ion binding"/>
    <property type="evidence" value="ECO:0007669"/>
    <property type="project" value="UniProtKB-KW"/>
</dbReference>
<evidence type="ECO:0000256" key="1">
    <source>
        <dbReference type="ARBA" id="ARBA00022801"/>
    </source>
</evidence>
<evidence type="ECO:0000259" key="4">
    <source>
        <dbReference type="Pfam" id="PF07687"/>
    </source>
</evidence>
<keyword evidence="2" id="KW-0479">Metal-binding</keyword>
<dbReference type="InterPro" id="IPR017439">
    <property type="entry name" value="Amidohydrolase"/>
</dbReference>
<gene>
    <name evidence="5" type="primary">yxeP</name>
    <name evidence="5" type="ORF">ETAA8_06060</name>
</gene>
<dbReference type="InterPro" id="IPR002933">
    <property type="entry name" value="Peptidase_M20"/>
</dbReference>
<feature type="binding site" evidence="2">
    <location>
        <position position="197"/>
    </location>
    <ligand>
        <name>Mn(2+)</name>
        <dbReference type="ChEBI" id="CHEBI:29035"/>
        <label>2</label>
    </ligand>
</feature>
<keyword evidence="1 5" id="KW-0378">Hydrolase</keyword>
<dbReference type="NCBIfam" id="TIGR01891">
    <property type="entry name" value="amidohydrolases"/>
    <property type="match status" value="1"/>
</dbReference>
<dbReference type="GO" id="GO:0019877">
    <property type="term" value="P:diaminopimelate biosynthetic process"/>
    <property type="evidence" value="ECO:0007669"/>
    <property type="project" value="UniProtKB-ARBA"/>
</dbReference>
<feature type="binding site" evidence="2">
    <location>
        <position position="408"/>
    </location>
    <ligand>
        <name>Mn(2+)</name>
        <dbReference type="ChEBI" id="CHEBI:29035"/>
        <label>2</label>
    </ligand>
</feature>
<dbReference type="PANTHER" id="PTHR11014:SF63">
    <property type="entry name" value="METALLOPEPTIDASE, PUTATIVE (AFU_ORTHOLOGUE AFUA_6G09600)-RELATED"/>
    <property type="match status" value="1"/>
</dbReference>
<dbReference type="SUPFAM" id="SSF53187">
    <property type="entry name" value="Zn-dependent exopeptidases"/>
    <property type="match status" value="1"/>
</dbReference>
<reference evidence="5 6" key="1">
    <citation type="submission" date="2019-02" db="EMBL/GenBank/DDBJ databases">
        <title>Deep-cultivation of Planctomycetes and their phenomic and genomic characterization uncovers novel biology.</title>
        <authorList>
            <person name="Wiegand S."/>
            <person name="Jogler M."/>
            <person name="Boedeker C."/>
            <person name="Pinto D."/>
            <person name="Vollmers J."/>
            <person name="Rivas-Marin E."/>
            <person name="Kohn T."/>
            <person name="Peeters S.H."/>
            <person name="Heuer A."/>
            <person name="Rast P."/>
            <person name="Oberbeckmann S."/>
            <person name="Bunk B."/>
            <person name="Jeske O."/>
            <person name="Meyerdierks A."/>
            <person name="Storesund J.E."/>
            <person name="Kallscheuer N."/>
            <person name="Luecker S."/>
            <person name="Lage O.M."/>
            <person name="Pohl T."/>
            <person name="Merkel B.J."/>
            <person name="Hornburger P."/>
            <person name="Mueller R.-W."/>
            <person name="Bruemmer F."/>
            <person name="Labrenz M."/>
            <person name="Spormann A.M."/>
            <person name="Op den Camp H."/>
            <person name="Overmann J."/>
            <person name="Amann R."/>
            <person name="Jetten M.S.M."/>
            <person name="Mascher T."/>
            <person name="Medema M.H."/>
            <person name="Devos D.P."/>
            <person name="Kaster A.-K."/>
            <person name="Ovreas L."/>
            <person name="Rohde M."/>
            <person name="Galperin M.Y."/>
            <person name="Jogler C."/>
        </authorList>
    </citation>
    <scope>NUCLEOTIDE SEQUENCE [LARGE SCALE GENOMIC DNA]</scope>
    <source>
        <strain evidence="5 6">ETA_A8</strain>
    </source>
</reference>
<proteinExistence type="predicted"/>
<dbReference type="GO" id="GO:0050118">
    <property type="term" value="F:N-acetyldiaminopimelate deacetylase activity"/>
    <property type="evidence" value="ECO:0007669"/>
    <property type="project" value="UniProtKB-ARBA"/>
</dbReference>
<sequence length="439" mass="47289" precursor="true">MMRVSALCLLMTSAVAAVAQDATLLRDVRKQIDSHYPSLETLYKHLHSHPELSLAEKETAARIALELKNAHCEVTTDVGGHGVVGVMKNGNGPTIMLRADMDALPIAERTKLPYASQVRTRDRQGRDVGVMHACGHDVNMTNLVGTARLMDELRAHWQGTIVFVGQPAEEVGAGARMMLADGLFHRFPRPEKCFALHCDARFPHGHVNYRSGQMQANVDTVDIVVLGKGGHGAAPQVTIDPVVIAARIVIDLQTIVSRELDPLDAAVVTVGSINGGTKHNVIPNEVRLQLTVRTTNDKSRQHVLEAIRRIATAAATAARAPEPTVLIDEEQFTPALVNDPEITAATVAVLKDVLGSDHVHERPMSLGGEDFSRFVLAGVPGCYYFLGTASPERVAAAKNGGAPLSLTHTDAYFPIPEPTIKTGLLTMTAVLLNATIKQK</sequence>